<dbReference type="SUPFAM" id="SSF48019">
    <property type="entry name" value="post-AAA+ oligomerization domain-like"/>
    <property type="match status" value="1"/>
</dbReference>
<dbReference type="GO" id="GO:0046872">
    <property type="term" value="F:metal ion binding"/>
    <property type="evidence" value="ECO:0007669"/>
    <property type="project" value="UniProtKB-KW"/>
</dbReference>
<evidence type="ECO:0000256" key="7">
    <source>
        <dbReference type="ARBA" id="ARBA00022833"/>
    </source>
</evidence>
<feature type="domain" description="AAA+ ATPase" evidence="13">
    <location>
        <begin position="41"/>
        <end position="188"/>
    </location>
</feature>
<reference evidence="14" key="1">
    <citation type="journal article" date="2013" name="Genome Announc.">
        <title>Draft Genome Sequence of Loktanella cinnabarina LL-001T, Isolated from Deep-Sea Floor Sediment.</title>
        <authorList>
            <person name="Nishi S."/>
            <person name="Tsubouchi T."/>
            <person name="Takaki Y."/>
            <person name="Koyanagi R."/>
            <person name="Satoh N."/>
            <person name="Maruyama T."/>
            <person name="Hatada Y."/>
        </authorList>
    </citation>
    <scope>NUCLEOTIDE SEQUENCE [LARGE SCALE GENOMIC DNA]</scope>
    <source>
        <strain evidence="14">LL-001</strain>
    </source>
</reference>
<evidence type="ECO:0000256" key="11">
    <source>
        <dbReference type="RuleBase" id="RU364063"/>
    </source>
</evidence>
<dbReference type="Gene3D" id="1.20.272.10">
    <property type="match status" value="1"/>
</dbReference>
<keyword evidence="7" id="KW-0862">Zinc</keyword>
<comment type="catalytic activity">
    <reaction evidence="10 11">
        <text>DNA(n) + a 2'-deoxyribonucleoside 5'-triphosphate = DNA(n+1) + diphosphate</text>
        <dbReference type="Rhea" id="RHEA:22508"/>
        <dbReference type="Rhea" id="RHEA-COMP:17339"/>
        <dbReference type="Rhea" id="RHEA-COMP:17340"/>
        <dbReference type="ChEBI" id="CHEBI:33019"/>
        <dbReference type="ChEBI" id="CHEBI:61560"/>
        <dbReference type="ChEBI" id="CHEBI:173112"/>
        <dbReference type="EC" id="2.7.7.7"/>
    </reaction>
</comment>
<feature type="region of interest" description="Disordered" evidence="12">
    <location>
        <begin position="380"/>
        <end position="432"/>
    </location>
</feature>
<dbReference type="CDD" id="cd18137">
    <property type="entry name" value="HLD_clamp_pol_III_gamma_tau"/>
    <property type="match status" value="1"/>
</dbReference>
<evidence type="ECO:0000256" key="8">
    <source>
        <dbReference type="ARBA" id="ARBA00022840"/>
    </source>
</evidence>
<dbReference type="EMBL" id="BATB01000023">
    <property type="protein sequence ID" value="GAD55892.1"/>
    <property type="molecule type" value="Genomic_DNA"/>
</dbReference>
<dbReference type="PANTHER" id="PTHR11669">
    <property type="entry name" value="REPLICATION FACTOR C / DNA POLYMERASE III GAMMA-TAU SUBUNIT"/>
    <property type="match status" value="1"/>
</dbReference>
<keyword evidence="4 11" id="KW-0235">DNA replication</keyword>
<keyword evidence="15" id="KW-1185">Reference proteome</keyword>
<comment type="function">
    <text evidence="11">DNA polymerase III is a complex, multichain enzyme responsible for most of the replicative synthesis in bacteria. This DNA polymerase also exhibits 3' to 5' exonuclease activity.</text>
</comment>
<dbReference type="GO" id="GO:0005524">
    <property type="term" value="F:ATP binding"/>
    <property type="evidence" value="ECO:0007669"/>
    <property type="project" value="UniProtKB-KW"/>
</dbReference>
<dbReference type="Pfam" id="PF12169">
    <property type="entry name" value="DNA_pol3_gamma3"/>
    <property type="match status" value="1"/>
</dbReference>
<dbReference type="InterPro" id="IPR045085">
    <property type="entry name" value="HLD_clamp_pol_III_gamma_tau"/>
</dbReference>
<dbReference type="InterPro" id="IPR003593">
    <property type="entry name" value="AAA+_ATPase"/>
</dbReference>
<dbReference type="NCBIfam" id="TIGR02397">
    <property type="entry name" value="dnaX_nterm"/>
    <property type="match status" value="1"/>
</dbReference>
<dbReference type="eggNOG" id="COG2812">
    <property type="taxonomic scope" value="Bacteria"/>
</dbReference>
<evidence type="ECO:0000256" key="5">
    <source>
        <dbReference type="ARBA" id="ARBA00022723"/>
    </source>
</evidence>
<gene>
    <name evidence="11" type="primary">dnaX</name>
    <name evidence="14" type="ORF">MBELCI_1944</name>
</gene>
<dbReference type="FunFam" id="3.40.50.300:FF:000014">
    <property type="entry name" value="DNA polymerase III subunit gamma/tau"/>
    <property type="match status" value="1"/>
</dbReference>
<keyword evidence="6 11" id="KW-0547">Nucleotide-binding</keyword>
<dbReference type="InterPro" id="IPR050238">
    <property type="entry name" value="DNA_Rep/Repair_Clamp_Loader"/>
</dbReference>
<dbReference type="CDD" id="cd00009">
    <property type="entry name" value="AAA"/>
    <property type="match status" value="1"/>
</dbReference>
<dbReference type="NCBIfam" id="NF004046">
    <property type="entry name" value="PRK05563.1"/>
    <property type="match status" value="1"/>
</dbReference>
<evidence type="ECO:0000256" key="9">
    <source>
        <dbReference type="ARBA" id="ARBA00022932"/>
    </source>
</evidence>
<dbReference type="InterPro" id="IPR022107">
    <property type="entry name" value="DNA_pol_III_gamma/tau_C"/>
</dbReference>
<dbReference type="Pfam" id="PF12362">
    <property type="entry name" value="DUF3646"/>
    <property type="match status" value="1"/>
</dbReference>
<dbReference type="PANTHER" id="PTHR11669:SF0">
    <property type="entry name" value="PROTEIN STICHEL-LIKE 2"/>
    <property type="match status" value="1"/>
</dbReference>
<evidence type="ECO:0000256" key="10">
    <source>
        <dbReference type="ARBA" id="ARBA00049244"/>
    </source>
</evidence>
<evidence type="ECO:0000313" key="14">
    <source>
        <dbReference type="EMBL" id="GAD55892.1"/>
    </source>
</evidence>
<dbReference type="Pfam" id="PF22608">
    <property type="entry name" value="DNAX_ATPase_lid"/>
    <property type="match status" value="1"/>
</dbReference>
<dbReference type="InterPro" id="IPR027417">
    <property type="entry name" value="P-loop_NTPase"/>
</dbReference>
<dbReference type="GO" id="GO:0003677">
    <property type="term" value="F:DNA binding"/>
    <property type="evidence" value="ECO:0007669"/>
    <property type="project" value="InterPro"/>
</dbReference>
<keyword evidence="5" id="KW-0479">Metal-binding</keyword>
<keyword evidence="8 11" id="KW-0067">ATP-binding</keyword>
<dbReference type="STRING" id="1337093.MBELCI_1944"/>
<dbReference type="OrthoDB" id="9810148at2"/>
<comment type="subunit">
    <text evidence="11">DNA polymerase III contains a core (composed of alpha, epsilon and theta chains) that associates with a tau subunit. This core dimerizes to form the POLIII' complex. PolIII' associates with the gamma complex (composed of gamma, delta, delta', psi and chi chains) and with the beta chain to form the complete DNA polymerase III complex.</text>
</comment>
<dbReference type="GO" id="GO:0003887">
    <property type="term" value="F:DNA-directed DNA polymerase activity"/>
    <property type="evidence" value="ECO:0007669"/>
    <property type="project" value="UniProtKB-KW"/>
</dbReference>
<dbReference type="GO" id="GO:0009360">
    <property type="term" value="C:DNA polymerase III complex"/>
    <property type="evidence" value="ECO:0007669"/>
    <property type="project" value="InterPro"/>
</dbReference>
<dbReference type="EC" id="2.7.7.7" evidence="11"/>
<dbReference type="FunFam" id="1.20.272.10:FF:000003">
    <property type="entry name" value="DNA polymerase III subunit gamma/tau"/>
    <property type="match status" value="1"/>
</dbReference>
<organism evidence="14 15">
    <name type="scientific">Limimaricola cinnabarinus LL-001</name>
    <dbReference type="NCBI Taxonomy" id="1337093"/>
    <lineage>
        <taxon>Bacteria</taxon>
        <taxon>Pseudomonadati</taxon>
        <taxon>Pseudomonadota</taxon>
        <taxon>Alphaproteobacteria</taxon>
        <taxon>Rhodobacterales</taxon>
        <taxon>Paracoccaceae</taxon>
        <taxon>Limimaricola</taxon>
    </lineage>
</organism>
<comment type="similarity">
    <text evidence="1 11">Belongs to the DnaX/STICHEL family.</text>
</comment>
<evidence type="ECO:0000256" key="4">
    <source>
        <dbReference type="ARBA" id="ARBA00022705"/>
    </source>
</evidence>
<dbReference type="AlphaFoldDB" id="U2Z4B5"/>
<evidence type="ECO:0000256" key="6">
    <source>
        <dbReference type="ARBA" id="ARBA00022741"/>
    </source>
</evidence>
<accession>U2Z4B5</accession>
<dbReference type="GO" id="GO:0006261">
    <property type="term" value="P:DNA-templated DNA replication"/>
    <property type="evidence" value="ECO:0007669"/>
    <property type="project" value="TreeGrafter"/>
</dbReference>
<evidence type="ECO:0000313" key="15">
    <source>
        <dbReference type="Proteomes" id="UP000016566"/>
    </source>
</evidence>
<dbReference type="Gene3D" id="1.10.8.60">
    <property type="match status" value="1"/>
</dbReference>
<proteinExistence type="inferred from homology"/>
<comment type="caution">
    <text evidence="14">The sequence shown here is derived from an EMBL/GenBank/DDBJ whole genome shotgun (WGS) entry which is preliminary data.</text>
</comment>
<keyword evidence="9 11" id="KW-0239">DNA-directed DNA polymerase</keyword>
<dbReference type="NCBIfam" id="NF006585">
    <property type="entry name" value="PRK09111.1"/>
    <property type="match status" value="1"/>
</dbReference>
<evidence type="ECO:0000256" key="3">
    <source>
        <dbReference type="ARBA" id="ARBA00022695"/>
    </source>
</evidence>
<dbReference type="RefSeq" id="WP_021693993.1">
    <property type="nucleotide sequence ID" value="NZ_BATB01000023.1"/>
</dbReference>
<keyword evidence="2 11" id="KW-0808">Transferase</keyword>
<evidence type="ECO:0000256" key="2">
    <source>
        <dbReference type="ARBA" id="ARBA00022679"/>
    </source>
</evidence>
<evidence type="ECO:0000256" key="1">
    <source>
        <dbReference type="ARBA" id="ARBA00006360"/>
    </source>
</evidence>
<evidence type="ECO:0000259" key="13">
    <source>
        <dbReference type="SMART" id="SM00382"/>
    </source>
</evidence>
<dbReference type="InterPro" id="IPR022754">
    <property type="entry name" value="DNA_pol_III_gamma-3"/>
</dbReference>
<dbReference type="SUPFAM" id="SSF52540">
    <property type="entry name" value="P-loop containing nucleoside triphosphate hydrolases"/>
    <property type="match status" value="1"/>
</dbReference>
<dbReference type="InterPro" id="IPR008921">
    <property type="entry name" value="DNA_pol3_clamp-load_cplx_C"/>
</dbReference>
<sequence length="586" mass="63345">MSDAPAYQVLARKYRPETFADLVGQDAMVRTLKNAFATNRIAQAFIMTGIRGTGKTTTARIIAKGMNCIGPDGNGGPTTEPCGQCEHCVAIMEGRHVDVMEMDAASNTGVANIREIIDSVHYRAASARYKVYIIDEVHMLSTGAFNALLKTLEEPPEHVKFIFATTEIRKVPVTVLSRCQRFDLRRIEPEVMIGLLRRIATAEDAEIADDALALITRAAEGSARDATSLLDQAISHGAGETTAEQIRAMLGLADRGRVLDLFDMVLRGDAAGALTELSAQYAEGADPMAVLRDLAEIAHWVSVIKITPEAADDPTVGPDERARGAQMAEALPMRVLTRLWQMLLKALEEVAHAPNAMMAAEMAVIRLTHVADLPSPEELVRKLQDAPPPPPPSGGGGGGARPPQGGEMQARGAPAPTHAGPLGPSARGSAQPAMAVATESALARYARFEDVVELIRHHRDVQMLIEVETTLRLVRYSPGRIEFEPTGDARPDMAQRLGQKLQAWTGARWAMSVVSEGGAPTVAETRDAATLALRQEAEAHPLVRAVFAAFPKAKITEIRTEAERAQHAAQEALQEVEDEWDPFEEE</sequence>
<protein>
    <recommendedName>
        <fullName evidence="11">DNA polymerase III subunit gamma/tau</fullName>
        <ecNumber evidence="11">2.7.7.7</ecNumber>
    </recommendedName>
</protein>
<dbReference type="SMART" id="SM00382">
    <property type="entry name" value="AAA"/>
    <property type="match status" value="1"/>
</dbReference>
<dbReference type="Proteomes" id="UP000016566">
    <property type="component" value="Unassembled WGS sequence"/>
</dbReference>
<keyword evidence="3 11" id="KW-0548">Nucleotidyltransferase</keyword>
<dbReference type="FunFam" id="1.10.8.60:FF:000013">
    <property type="entry name" value="DNA polymerase III subunit gamma/tau"/>
    <property type="match status" value="1"/>
</dbReference>
<dbReference type="Gene3D" id="3.40.50.300">
    <property type="entry name" value="P-loop containing nucleotide triphosphate hydrolases"/>
    <property type="match status" value="1"/>
</dbReference>
<feature type="compositionally biased region" description="Acidic residues" evidence="12">
    <location>
        <begin position="574"/>
        <end position="586"/>
    </location>
</feature>
<dbReference type="InterPro" id="IPR012763">
    <property type="entry name" value="DNA_pol_III_sug/sutau_N"/>
</dbReference>
<name>U2Z4B5_9RHOB</name>
<evidence type="ECO:0000256" key="12">
    <source>
        <dbReference type="SAM" id="MobiDB-lite"/>
    </source>
</evidence>
<dbReference type="Pfam" id="PF13177">
    <property type="entry name" value="DNA_pol3_delta2"/>
    <property type="match status" value="1"/>
</dbReference>
<feature type="region of interest" description="Disordered" evidence="12">
    <location>
        <begin position="567"/>
        <end position="586"/>
    </location>
</feature>